<gene>
    <name evidence="1" type="ORF">GCM10010324_30200</name>
</gene>
<dbReference type="EMBL" id="BMUT01000005">
    <property type="protein sequence ID" value="GGX82539.1"/>
    <property type="molecule type" value="Genomic_DNA"/>
</dbReference>
<evidence type="ECO:0000313" key="2">
    <source>
        <dbReference type="Proteomes" id="UP000659223"/>
    </source>
</evidence>
<protein>
    <submittedName>
        <fullName evidence="1">Uncharacterized protein</fullName>
    </submittedName>
</protein>
<name>A0ABQ2YFG7_9ACTN</name>
<organism evidence="1 2">
    <name type="scientific">Streptomyces hiroshimensis</name>
    <dbReference type="NCBI Taxonomy" id="66424"/>
    <lineage>
        <taxon>Bacteria</taxon>
        <taxon>Bacillati</taxon>
        <taxon>Actinomycetota</taxon>
        <taxon>Actinomycetes</taxon>
        <taxon>Kitasatosporales</taxon>
        <taxon>Streptomycetaceae</taxon>
        <taxon>Streptomyces</taxon>
    </lineage>
</organism>
<dbReference type="Proteomes" id="UP000659223">
    <property type="component" value="Unassembled WGS sequence"/>
</dbReference>
<accession>A0ABQ2YFG7</accession>
<proteinExistence type="predicted"/>
<evidence type="ECO:0000313" key="1">
    <source>
        <dbReference type="EMBL" id="GGX82539.1"/>
    </source>
</evidence>
<reference evidence="2" key="1">
    <citation type="journal article" date="2019" name="Int. J. Syst. Evol. Microbiol.">
        <title>The Global Catalogue of Microorganisms (GCM) 10K type strain sequencing project: providing services to taxonomists for standard genome sequencing and annotation.</title>
        <authorList>
            <consortium name="The Broad Institute Genomics Platform"/>
            <consortium name="The Broad Institute Genome Sequencing Center for Infectious Disease"/>
            <person name="Wu L."/>
            <person name="Ma J."/>
        </authorList>
    </citation>
    <scope>NUCLEOTIDE SEQUENCE [LARGE SCALE GENOMIC DNA]</scope>
    <source>
        <strain evidence="2">JCM 4586</strain>
    </source>
</reference>
<sequence length="83" mass="8723">MSSPTAQASNSTQATTAYHFIITIQTSGGVINTRGGVLDVPRGMTRAALLDLITKPLLAEFGPPLVVLFFDLQPNALPVGEGR</sequence>
<keyword evidence="2" id="KW-1185">Reference proteome</keyword>
<comment type="caution">
    <text evidence="1">The sequence shown here is derived from an EMBL/GenBank/DDBJ whole genome shotgun (WGS) entry which is preliminary data.</text>
</comment>
<dbReference type="RefSeq" id="WP_190022158.1">
    <property type="nucleotide sequence ID" value="NZ_BMUT01000005.1"/>
</dbReference>